<dbReference type="Pfam" id="PF19054">
    <property type="entry name" value="DUF5753"/>
    <property type="match status" value="1"/>
</dbReference>
<dbReference type="Pfam" id="PF13560">
    <property type="entry name" value="HTH_31"/>
    <property type="match status" value="1"/>
</dbReference>
<comment type="caution">
    <text evidence="3">The sequence shown here is derived from an EMBL/GenBank/DDBJ whole genome shotgun (WGS) entry which is preliminary data.</text>
</comment>
<keyword evidence="4" id="KW-1185">Reference proteome</keyword>
<dbReference type="RefSeq" id="WP_189268125.1">
    <property type="nucleotide sequence ID" value="NZ_BMML01000027.1"/>
</dbReference>
<name>A0A917XLA5_9ACTN</name>
<sequence length="282" mass="30840">MPTSPSSSAHAARRAVANRLREIRRDAGLSAKQVAELTGWYQSKVSRLENAVTPPSDEDVRAWCRACNADGMAADLIAATRSADSAYIEWRRLQRTGLRRLQESYIPLFDRTRVFRIYCSNVVPGLLQTDGYATALLGSIAAFRETPNDVSAAVAARMERSQVIREGGHRFVLLVEEAVLRHRVGGAEVMAGQLGYLLSIMALPSVSLGVIPFSADRRMWMLETFSVYDEEQAQVELLTAQVNVTAPSEVAQYLKAFGEFSKLAVYGAPARACITAAIDALG</sequence>
<dbReference type="EMBL" id="BMML01000027">
    <property type="protein sequence ID" value="GGN38116.1"/>
    <property type="molecule type" value="Genomic_DNA"/>
</dbReference>
<dbReference type="AlphaFoldDB" id="A0A917XLA5"/>
<dbReference type="Gene3D" id="1.10.260.40">
    <property type="entry name" value="lambda repressor-like DNA-binding domains"/>
    <property type="match status" value="1"/>
</dbReference>
<gene>
    <name evidence="3" type="ORF">GCM10011578_083130</name>
</gene>
<reference evidence="3" key="2">
    <citation type="submission" date="2020-09" db="EMBL/GenBank/DDBJ databases">
        <authorList>
            <person name="Sun Q."/>
            <person name="Zhou Y."/>
        </authorList>
    </citation>
    <scope>NUCLEOTIDE SEQUENCE</scope>
    <source>
        <strain evidence="3">CGMCC 4.7110</strain>
    </source>
</reference>
<feature type="transmembrane region" description="Helical" evidence="1">
    <location>
        <begin position="194"/>
        <end position="215"/>
    </location>
</feature>
<evidence type="ECO:0000256" key="1">
    <source>
        <dbReference type="SAM" id="Phobius"/>
    </source>
</evidence>
<dbReference type="Proteomes" id="UP000653411">
    <property type="component" value="Unassembled WGS sequence"/>
</dbReference>
<evidence type="ECO:0000313" key="3">
    <source>
        <dbReference type="EMBL" id="GGN38116.1"/>
    </source>
</evidence>
<reference evidence="3" key="1">
    <citation type="journal article" date="2014" name="Int. J. Syst. Evol. Microbiol.">
        <title>Complete genome sequence of Corynebacterium casei LMG S-19264T (=DSM 44701T), isolated from a smear-ripened cheese.</title>
        <authorList>
            <consortium name="US DOE Joint Genome Institute (JGI-PGF)"/>
            <person name="Walter F."/>
            <person name="Albersmeier A."/>
            <person name="Kalinowski J."/>
            <person name="Ruckert C."/>
        </authorList>
    </citation>
    <scope>NUCLEOTIDE SEQUENCE</scope>
    <source>
        <strain evidence="3">CGMCC 4.7110</strain>
    </source>
</reference>
<dbReference type="SUPFAM" id="SSF47413">
    <property type="entry name" value="lambda repressor-like DNA-binding domains"/>
    <property type="match status" value="1"/>
</dbReference>
<keyword evidence="1" id="KW-1133">Transmembrane helix</keyword>
<protein>
    <submittedName>
        <fullName evidence="3">Transcriptional regulator</fullName>
    </submittedName>
</protein>
<keyword evidence="1" id="KW-0472">Membrane</keyword>
<proteinExistence type="predicted"/>
<dbReference type="InterPro" id="IPR043917">
    <property type="entry name" value="DUF5753"/>
</dbReference>
<dbReference type="InterPro" id="IPR010982">
    <property type="entry name" value="Lambda_DNA-bd_dom_sf"/>
</dbReference>
<accession>A0A917XLA5</accession>
<evidence type="ECO:0000313" key="4">
    <source>
        <dbReference type="Proteomes" id="UP000653411"/>
    </source>
</evidence>
<dbReference type="PROSITE" id="PS50943">
    <property type="entry name" value="HTH_CROC1"/>
    <property type="match status" value="1"/>
</dbReference>
<dbReference type="GO" id="GO:0003677">
    <property type="term" value="F:DNA binding"/>
    <property type="evidence" value="ECO:0007669"/>
    <property type="project" value="InterPro"/>
</dbReference>
<dbReference type="InterPro" id="IPR001387">
    <property type="entry name" value="Cro/C1-type_HTH"/>
</dbReference>
<dbReference type="SMART" id="SM00530">
    <property type="entry name" value="HTH_XRE"/>
    <property type="match status" value="1"/>
</dbReference>
<organism evidence="3 4">
    <name type="scientific">Streptomyces fuscichromogenes</name>
    <dbReference type="NCBI Taxonomy" id="1324013"/>
    <lineage>
        <taxon>Bacteria</taxon>
        <taxon>Bacillati</taxon>
        <taxon>Actinomycetota</taxon>
        <taxon>Actinomycetes</taxon>
        <taxon>Kitasatosporales</taxon>
        <taxon>Streptomycetaceae</taxon>
        <taxon>Streptomyces</taxon>
    </lineage>
</organism>
<keyword evidence="1" id="KW-0812">Transmembrane</keyword>
<dbReference type="CDD" id="cd00093">
    <property type="entry name" value="HTH_XRE"/>
    <property type="match status" value="1"/>
</dbReference>
<feature type="domain" description="HTH cro/C1-type" evidence="2">
    <location>
        <begin position="20"/>
        <end position="56"/>
    </location>
</feature>
<evidence type="ECO:0000259" key="2">
    <source>
        <dbReference type="PROSITE" id="PS50943"/>
    </source>
</evidence>